<dbReference type="AlphaFoldDB" id="A0A2Z6AYH9"/>
<evidence type="ECO:0000256" key="1">
    <source>
        <dbReference type="SAM" id="SignalP"/>
    </source>
</evidence>
<dbReference type="Gene3D" id="2.40.160.100">
    <property type="match status" value="1"/>
</dbReference>
<feature type="chain" id="PRO_5016299859" evidence="1">
    <location>
        <begin position="23"/>
        <end position="440"/>
    </location>
</feature>
<reference evidence="2 3" key="1">
    <citation type="journal article" date="2018" name="Sci. Adv.">
        <title>Multi-heme cytochromes provide a pathway for survival in energy-limited environments.</title>
        <authorList>
            <person name="Deng X."/>
            <person name="Dohmae N."/>
            <person name="Nealson K.H."/>
            <person name="Hashimoto K."/>
            <person name="Okamoto A."/>
        </authorList>
    </citation>
    <scope>NUCLEOTIDE SEQUENCE [LARGE SCALE GENOMIC DNA]</scope>
    <source>
        <strain evidence="2 3">IS5</strain>
    </source>
</reference>
<accession>A0A2Z6AYH9</accession>
<dbReference type="Proteomes" id="UP000269883">
    <property type="component" value="Chromosome"/>
</dbReference>
<dbReference type="InterPro" id="IPR059232">
    <property type="entry name" value="Porin_put"/>
</dbReference>
<keyword evidence="3" id="KW-1185">Reference proteome</keyword>
<name>A0A2Z6AYH9_9BACT</name>
<gene>
    <name evidence="2" type="ORF">DFE_1517</name>
</gene>
<dbReference type="InterPro" id="IPR053728">
    <property type="entry name" value="Alginate_Permeability_Chnl"/>
</dbReference>
<dbReference type="SUPFAM" id="SSF56935">
    <property type="entry name" value="Porins"/>
    <property type="match status" value="1"/>
</dbReference>
<sequence>MKRILVMALVACFVLGAAMANAKEMQFSASFEHSLQWTDNTDLQDGKTDGANEDDFSALQRVRMYFQYVTSEDLRAVVGFEYDTTWGVVDSQVEGSGGSIGTDGGEIELKHAYTDFKTGPVAWRVGLQGVAWPSAVAGNPIADNDVAAIVGSYAFNENVSLVAGFTRLYTDEDGQNKGDIDALTAILPIAMDGYSVTPYVIYAMVGQDAAAAAGLAGITNEAGITAPADSLTALWLGAAVEVSAFDPITFGLDLAYGSVDAEEENNDRSGWFAAGIVSYKMDMVTPSLAVVYGSGDDDDTTNGSETMPYLDSATAITHFGMDGAAHNLAGNVLTDRHDFMAVALILDDISFVESLTHRFVLMYGQGTSDENMADQAGTVLTEKDTFWEVNFDSTYQLYENLALSAKLGYVSVDRDEDTWAAATEETDAATKMAVTLTYSF</sequence>
<dbReference type="EMBL" id="AP017378">
    <property type="protein sequence ID" value="BBD08243.1"/>
    <property type="molecule type" value="Genomic_DNA"/>
</dbReference>
<dbReference type="KEGG" id="dfl:DFE_1517"/>
<dbReference type="NCBIfam" id="NF033939">
    <property type="entry name" value="DESULF_POR1"/>
    <property type="match status" value="1"/>
</dbReference>
<protein>
    <submittedName>
        <fullName evidence="2">Porin</fullName>
    </submittedName>
</protein>
<evidence type="ECO:0000313" key="2">
    <source>
        <dbReference type="EMBL" id="BBD08243.1"/>
    </source>
</evidence>
<organism evidence="2 3">
    <name type="scientific">Desulfovibrio ferrophilus</name>
    <dbReference type="NCBI Taxonomy" id="241368"/>
    <lineage>
        <taxon>Bacteria</taxon>
        <taxon>Pseudomonadati</taxon>
        <taxon>Thermodesulfobacteriota</taxon>
        <taxon>Desulfovibrionia</taxon>
        <taxon>Desulfovibrionales</taxon>
        <taxon>Desulfovibrionaceae</taxon>
        <taxon>Desulfovibrio</taxon>
    </lineage>
</organism>
<dbReference type="RefSeq" id="WP_126378179.1">
    <property type="nucleotide sequence ID" value="NZ_AP017378.1"/>
</dbReference>
<proteinExistence type="predicted"/>
<keyword evidence="1" id="KW-0732">Signal</keyword>
<feature type="signal peptide" evidence="1">
    <location>
        <begin position="1"/>
        <end position="22"/>
    </location>
</feature>
<evidence type="ECO:0000313" key="3">
    <source>
        <dbReference type="Proteomes" id="UP000269883"/>
    </source>
</evidence>